<comment type="caution">
    <text evidence="2">The sequence shown here is derived from an EMBL/GenBank/DDBJ whole genome shotgun (WGS) entry which is preliminary data.</text>
</comment>
<evidence type="ECO:0000313" key="2">
    <source>
        <dbReference type="EMBL" id="RRT33436.1"/>
    </source>
</evidence>
<feature type="region of interest" description="Disordered" evidence="1">
    <location>
        <begin position="24"/>
        <end position="46"/>
    </location>
</feature>
<evidence type="ECO:0000256" key="1">
    <source>
        <dbReference type="SAM" id="MobiDB-lite"/>
    </source>
</evidence>
<dbReference type="AlphaFoldDB" id="A0A426X1T7"/>
<name>A0A426X1T7_ENSVE</name>
<gene>
    <name evidence="2" type="ORF">B296_00051719</name>
</gene>
<dbReference type="EMBL" id="AMZH03029013">
    <property type="protein sequence ID" value="RRT33436.1"/>
    <property type="molecule type" value="Genomic_DNA"/>
</dbReference>
<dbReference type="Proteomes" id="UP000287651">
    <property type="component" value="Unassembled WGS sequence"/>
</dbReference>
<organism evidence="2 3">
    <name type="scientific">Ensete ventricosum</name>
    <name type="common">Abyssinian banana</name>
    <name type="synonym">Musa ensete</name>
    <dbReference type="NCBI Taxonomy" id="4639"/>
    <lineage>
        <taxon>Eukaryota</taxon>
        <taxon>Viridiplantae</taxon>
        <taxon>Streptophyta</taxon>
        <taxon>Embryophyta</taxon>
        <taxon>Tracheophyta</taxon>
        <taxon>Spermatophyta</taxon>
        <taxon>Magnoliopsida</taxon>
        <taxon>Liliopsida</taxon>
        <taxon>Zingiberales</taxon>
        <taxon>Musaceae</taxon>
        <taxon>Ensete</taxon>
    </lineage>
</organism>
<feature type="compositionally biased region" description="Basic residues" evidence="1">
    <location>
        <begin position="24"/>
        <end position="33"/>
    </location>
</feature>
<accession>A0A426X1T7</accession>
<evidence type="ECO:0000313" key="3">
    <source>
        <dbReference type="Proteomes" id="UP000287651"/>
    </source>
</evidence>
<sequence>MVVLPMGGRPCPSEWMDVITLGRHPQRVSKRRPTPPNQPGGLLGAVPVASPYLSRPPLQVAGRPCKGPSCSWPPLQVAWSWVAAPAGGPARRWLPPSLLPSLSKCSKNA</sequence>
<reference evidence="2 3" key="1">
    <citation type="journal article" date="2014" name="Agronomy (Basel)">
        <title>A Draft Genome Sequence for Ensete ventricosum, the Drought-Tolerant Tree Against Hunger.</title>
        <authorList>
            <person name="Harrison J."/>
            <person name="Moore K.A."/>
            <person name="Paszkiewicz K."/>
            <person name="Jones T."/>
            <person name="Grant M."/>
            <person name="Ambacheew D."/>
            <person name="Muzemil S."/>
            <person name="Studholme D.J."/>
        </authorList>
    </citation>
    <scope>NUCLEOTIDE SEQUENCE [LARGE SCALE GENOMIC DNA]</scope>
</reference>
<proteinExistence type="predicted"/>
<protein>
    <submittedName>
        <fullName evidence="2">Uncharacterized protein</fullName>
    </submittedName>
</protein>